<dbReference type="AlphaFoldDB" id="A0A7X2KYF4"/>
<feature type="compositionally biased region" description="Basic and acidic residues" evidence="5">
    <location>
        <begin position="7"/>
        <end position="23"/>
    </location>
</feature>
<evidence type="ECO:0000256" key="1">
    <source>
        <dbReference type="ARBA" id="ARBA00008683"/>
    </source>
</evidence>
<evidence type="ECO:0000313" key="9">
    <source>
        <dbReference type="Proteomes" id="UP000486297"/>
    </source>
</evidence>
<organism evidence="8 9">
    <name type="scientific">Neisseria brasiliensis</name>
    <dbReference type="NCBI Taxonomy" id="2666100"/>
    <lineage>
        <taxon>Bacteria</taxon>
        <taxon>Pseudomonadati</taxon>
        <taxon>Pseudomonadota</taxon>
        <taxon>Betaproteobacteria</taxon>
        <taxon>Neisseriales</taxon>
        <taxon>Neisseriaceae</taxon>
        <taxon>Neisseria</taxon>
    </lineage>
</organism>
<evidence type="ECO:0000256" key="4">
    <source>
        <dbReference type="ARBA" id="ARBA00022825"/>
    </source>
</evidence>
<dbReference type="CDD" id="cd07023">
    <property type="entry name" value="S49_Sppa_N_C"/>
    <property type="match status" value="1"/>
</dbReference>
<name>A0A7X2KYF4_9NEIS</name>
<dbReference type="RefSeq" id="WP_095501717.1">
    <property type="nucleotide sequence ID" value="NZ_WJXO01000001.1"/>
</dbReference>
<dbReference type="GO" id="GO:0006508">
    <property type="term" value="P:proteolysis"/>
    <property type="evidence" value="ECO:0007669"/>
    <property type="project" value="UniProtKB-KW"/>
</dbReference>
<feature type="transmembrane region" description="Helical" evidence="6">
    <location>
        <begin position="48"/>
        <end position="66"/>
    </location>
</feature>
<evidence type="ECO:0000256" key="5">
    <source>
        <dbReference type="SAM" id="MobiDB-lite"/>
    </source>
</evidence>
<keyword evidence="3" id="KW-0378">Hydrolase</keyword>
<keyword evidence="2" id="KW-0645">Protease</keyword>
<feature type="region of interest" description="Disordered" evidence="5">
    <location>
        <begin position="1"/>
        <end position="23"/>
    </location>
</feature>
<feature type="domain" description="Peptidase S49" evidence="7">
    <location>
        <begin position="147"/>
        <end position="291"/>
    </location>
</feature>
<dbReference type="PANTHER" id="PTHR42987:SF8">
    <property type="entry name" value="PROTEINASE"/>
    <property type="match status" value="1"/>
</dbReference>
<dbReference type="Pfam" id="PF01343">
    <property type="entry name" value="Peptidase_S49"/>
    <property type="match status" value="1"/>
</dbReference>
<evidence type="ECO:0000256" key="3">
    <source>
        <dbReference type="ARBA" id="ARBA00022801"/>
    </source>
</evidence>
<evidence type="ECO:0000313" key="8">
    <source>
        <dbReference type="EMBL" id="MRN37909.1"/>
    </source>
</evidence>
<keyword evidence="9" id="KW-1185">Reference proteome</keyword>
<keyword evidence="6" id="KW-0472">Membrane</keyword>
<dbReference type="EMBL" id="WJXO01000001">
    <property type="protein sequence ID" value="MRN37909.1"/>
    <property type="molecule type" value="Genomic_DNA"/>
</dbReference>
<dbReference type="InterPro" id="IPR002142">
    <property type="entry name" value="Peptidase_S49"/>
</dbReference>
<keyword evidence="6" id="KW-1133">Transmembrane helix</keyword>
<evidence type="ECO:0000259" key="7">
    <source>
        <dbReference type="Pfam" id="PF01343"/>
    </source>
</evidence>
<proteinExistence type="inferred from homology"/>
<comment type="similarity">
    <text evidence="1">Belongs to the peptidase S49 family.</text>
</comment>
<evidence type="ECO:0000256" key="6">
    <source>
        <dbReference type="SAM" id="Phobius"/>
    </source>
</evidence>
<dbReference type="Proteomes" id="UP000486297">
    <property type="component" value="Unassembled WGS sequence"/>
</dbReference>
<sequence>MQYRIRRQGDQVQEHPDQMPSESWERHTLREVLLEAYKDRRRARFWKNFWRVIGLLVFVSFIFSMSQSGKKSSPMAMGTAKAHTAVINLSGTIGGGYDDQVQMLRESMEAAYKNGNAKAIVIRANSPGGSPVVSNIAFNEIRRLKALHKDVPVYVVAEDTCASGCYYIAAAADKIYADPSSVVGSIGVISGGFDASEMMDKLGVKRRLKTSGSNKGMGDPFTPESPEQAGIWQQMLDQIHGEFIKAVREGRGNRLKEKENPDIFSGRVYTGLEAKNVGLIDDFGSIYSVARDVVKAPELVNYTPEDDLTKLLSRRFGAEVKAKVEETLADMLR</sequence>
<comment type="caution">
    <text evidence="8">The sequence shown here is derived from an EMBL/GenBank/DDBJ whole genome shotgun (WGS) entry which is preliminary data.</text>
</comment>
<dbReference type="Gene3D" id="3.90.226.10">
    <property type="entry name" value="2-enoyl-CoA Hydratase, Chain A, domain 1"/>
    <property type="match status" value="1"/>
</dbReference>
<dbReference type="PANTHER" id="PTHR42987">
    <property type="entry name" value="PEPTIDASE S49"/>
    <property type="match status" value="1"/>
</dbReference>
<keyword evidence="4" id="KW-0720">Serine protease</keyword>
<accession>A0A7X2KYF4</accession>
<gene>
    <name evidence="8" type="ORF">GJU80_05270</name>
</gene>
<protein>
    <submittedName>
        <fullName evidence="8">S49 family peptidase</fullName>
    </submittedName>
</protein>
<keyword evidence="6" id="KW-0812">Transmembrane</keyword>
<evidence type="ECO:0000256" key="2">
    <source>
        <dbReference type="ARBA" id="ARBA00022670"/>
    </source>
</evidence>
<dbReference type="GO" id="GO:0008236">
    <property type="term" value="F:serine-type peptidase activity"/>
    <property type="evidence" value="ECO:0007669"/>
    <property type="project" value="UniProtKB-KW"/>
</dbReference>
<dbReference type="SUPFAM" id="SSF52096">
    <property type="entry name" value="ClpP/crotonase"/>
    <property type="match status" value="1"/>
</dbReference>
<reference evidence="8" key="1">
    <citation type="journal article" name="Emerg. Infect. Dis.">
        <title>Two cases of a newly characterized neisseria species.</title>
        <authorList>
            <person name="Mustapha M."/>
            <person name="Lemos A.P.S."/>
            <person name="Harrison L.H."/>
            <person name="Vantyne D."/>
            <person name="Sacchi C.T."/>
        </authorList>
    </citation>
    <scope>NUCLEOTIDE SEQUENCE</scope>
    <source>
        <strain evidence="8">N.95.16</strain>
    </source>
</reference>
<dbReference type="InterPro" id="IPR029045">
    <property type="entry name" value="ClpP/crotonase-like_dom_sf"/>
</dbReference>
<dbReference type="Gene3D" id="6.20.330.10">
    <property type="match status" value="1"/>
</dbReference>
<dbReference type="InterPro" id="IPR047272">
    <property type="entry name" value="S49_SppA_C"/>
</dbReference>